<dbReference type="Pfam" id="PF16391">
    <property type="entry name" value="DUF5000"/>
    <property type="match status" value="1"/>
</dbReference>
<dbReference type="AlphaFoldDB" id="A0A0F5IJG9"/>
<feature type="domain" description="DUF5000" evidence="3">
    <location>
        <begin position="253"/>
        <end position="388"/>
    </location>
</feature>
<dbReference type="InterPro" id="IPR033431">
    <property type="entry name" value="DUF5126"/>
</dbReference>
<dbReference type="SUPFAM" id="SSF49785">
    <property type="entry name" value="Galactose-binding domain-like"/>
    <property type="match status" value="1"/>
</dbReference>
<sequence>MKTKYLSFLLLLLVFSSCSEKELAPISGSLGKPGIVTDVTVEPSAGGATISYKIPNSEDLLAVKCVYTLSDGKENEVMASYYENKLLLQGYNDTLEHTAVLYAVNRAQELSDPVEVKFYPLESPLSKAIKTVRIKADFGGANFSWGNSDKVPLNVELLGPDSLGRMSTLNILTSDIDKNTYSVRGYAPELSKFSMILGDNFNNYSDTISAEVTPLFEEKLDKKKMRVMRLDNDASFAEWGCLDAYMIDDDPLTFGHTPNNALPAALTIDLGCMAKLSRFVMHQRKLNGSTNIYYDHGNPQRMEVYTCDHEPGKDGDWSEWVKIMDCEIVKPSGSPGNTVTDLDKEMADKGHEFSFDLSQPPMRYVRILLTSAWKGTSYVSPAEISFYGENEE</sequence>
<reference evidence="5 6" key="1">
    <citation type="submission" date="2013-04" db="EMBL/GenBank/DDBJ databases">
        <title>The Genome Sequence of Parabacteroides goldsteinii DSM 19448.</title>
        <authorList>
            <consortium name="The Broad Institute Genomics Platform"/>
            <person name="Earl A."/>
            <person name="Ward D."/>
            <person name="Feldgarden M."/>
            <person name="Gevers D."/>
            <person name="Martens E."/>
            <person name="Sakamoto M."/>
            <person name="Benno Y."/>
            <person name="Song Y."/>
            <person name="Liu C."/>
            <person name="Lee J."/>
            <person name="Bolanos M."/>
            <person name="Vaisanen M.L."/>
            <person name="Finegold S.M."/>
            <person name="Walker B."/>
            <person name="Young S."/>
            <person name="Zeng Q."/>
            <person name="Gargeya S."/>
            <person name="Fitzgerald M."/>
            <person name="Haas B."/>
            <person name="Abouelleil A."/>
            <person name="Allen A.W."/>
            <person name="Alvarado L."/>
            <person name="Arachchi H.M."/>
            <person name="Berlin A.M."/>
            <person name="Chapman S.B."/>
            <person name="Gainer-Dewar J."/>
            <person name="Goldberg J."/>
            <person name="Griggs A."/>
            <person name="Gujja S."/>
            <person name="Hansen M."/>
            <person name="Howarth C."/>
            <person name="Imamovic A."/>
            <person name="Ireland A."/>
            <person name="Larimer J."/>
            <person name="McCowan C."/>
            <person name="Murphy C."/>
            <person name="Pearson M."/>
            <person name="Poon T.W."/>
            <person name="Priest M."/>
            <person name="Roberts A."/>
            <person name="Saif S."/>
            <person name="Shea T."/>
            <person name="Sisk P."/>
            <person name="Sykes S."/>
            <person name="Wortman J."/>
            <person name="Nusbaum C."/>
            <person name="Birren B."/>
        </authorList>
    </citation>
    <scope>NUCLEOTIDE SEQUENCE [LARGE SCALE GENOMIC DNA]</scope>
    <source>
        <strain evidence="5 6">DSM 19448</strain>
    </source>
</reference>
<keyword evidence="1" id="KW-0732">Signal</keyword>
<evidence type="ECO:0000259" key="3">
    <source>
        <dbReference type="Pfam" id="PF16391"/>
    </source>
</evidence>
<feature type="signal peptide" evidence="1">
    <location>
        <begin position="1"/>
        <end position="20"/>
    </location>
</feature>
<accession>A0A0F5IJG9</accession>
<feature type="chain" id="PRO_5002487690" description="DUF4959 domain-containing protein" evidence="1">
    <location>
        <begin position="21"/>
        <end position="392"/>
    </location>
</feature>
<gene>
    <name evidence="5" type="ORF">HMPREF1535_04912</name>
</gene>
<feature type="domain" description="DUF5126" evidence="4">
    <location>
        <begin position="122"/>
        <end position="223"/>
    </location>
</feature>
<dbReference type="Pfam" id="PF16323">
    <property type="entry name" value="DUF4959"/>
    <property type="match status" value="1"/>
</dbReference>
<organism evidence="5 6">
    <name type="scientific">Parabacteroides goldsteinii DSM 19448 = WAL 12034</name>
    <dbReference type="NCBI Taxonomy" id="927665"/>
    <lineage>
        <taxon>Bacteria</taxon>
        <taxon>Pseudomonadati</taxon>
        <taxon>Bacteroidota</taxon>
        <taxon>Bacteroidia</taxon>
        <taxon>Bacteroidales</taxon>
        <taxon>Tannerellaceae</taxon>
        <taxon>Parabacteroides</taxon>
    </lineage>
</organism>
<dbReference type="InterPro" id="IPR008979">
    <property type="entry name" value="Galactose-bd-like_sf"/>
</dbReference>
<evidence type="ECO:0000313" key="5">
    <source>
        <dbReference type="EMBL" id="KKB45628.1"/>
    </source>
</evidence>
<dbReference type="STRING" id="927665.HMPREF1535_04912"/>
<proteinExistence type="predicted"/>
<evidence type="ECO:0000259" key="2">
    <source>
        <dbReference type="Pfam" id="PF16323"/>
    </source>
</evidence>
<comment type="caution">
    <text evidence="5">The sequence shown here is derived from an EMBL/GenBank/DDBJ whole genome shotgun (WGS) entry which is preliminary data.</text>
</comment>
<dbReference type="PATRIC" id="fig|927665.4.peg.5039"/>
<evidence type="ECO:0000259" key="4">
    <source>
        <dbReference type="Pfam" id="PF17166"/>
    </source>
</evidence>
<dbReference type="Gene3D" id="2.60.120.260">
    <property type="entry name" value="Galactose-binding domain-like"/>
    <property type="match status" value="1"/>
</dbReference>
<dbReference type="RefSeq" id="WP_046147832.1">
    <property type="nucleotide sequence ID" value="NZ_KQ033914.1"/>
</dbReference>
<dbReference type="PROSITE" id="PS51257">
    <property type="entry name" value="PROKAR_LIPOPROTEIN"/>
    <property type="match status" value="1"/>
</dbReference>
<dbReference type="Proteomes" id="UP000033047">
    <property type="component" value="Unassembled WGS sequence"/>
</dbReference>
<dbReference type="InterPro" id="IPR032164">
    <property type="entry name" value="DUF5000"/>
</dbReference>
<evidence type="ECO:0008006" key="7">
    <source>
        <dbReference type="Google" id="ProtNLM"/>
    </source>
</evidence>
<dbReference type="InterPro" id="IPR032527">
    <property type="entry name" value="DUF4959"/>
</dbReference>
<name>A0A0F5IJG9_9BACT</name>
<protein>
    <recommendedName>
        <fullName evidence="7">DUF4959 domain-containing protein</fullName>
    </recommendedName>
</protein>
<evidence type="ECO:0000256" key="1">
    <source>
        <dbReference type="SAM" id="SignalP"/>
    </source>
</evidence>
<evidence type="ECO:0000313" key="6">
    <source>
        <dbReference type="Proteomes" id="UP000033047"/>
    </source>
</evidence>
<feature type="domain" description="DUF4959" evidence="2">
    <location>
        <begin position="17"/>
        <end position="120"/>
    </location>
</feature>
<dbReference type="HOGENOM" id="CLU_058000_0_0_10"/>
<dbReference type="Pfam" id="PF17166">
    <property type="entry name" value="DUF5126"/>
    <property type="match status" value="1"/>
</dbReference>
<dbReference type="EMBL" id="AQHV01000028">
    <property type="protein sequence ID" value="KKB45628.1"/>
    <property type="molecule type" value="Genomic_DNA"/>
</dbReference>